<organism evidence="5 6">
    <name type="scientific">Littorina saxatilis</name>
    <dbReference type="NCBI Taxonomy" id="31220"/>
    <lineage>
        <taxon>Eukaryota</taxon>
        <taxon>Metazoa</taxon>
        <taxon>Spiralia</taxon>
        <taxon>Lophotrochozoa</taxon>
        <taxon>Mollusca</taxon>
        <taxon>Gastropoda</taxon>
        <taxon>Caenogastropoda</taxon>
        <taxon>Littorinimorpha</taxon>
        <taxon>Littorinoidea</taxon>
        <taxon>Littorinidae</taxon>
        <taxon>Littorina</taxon>
    </lineage>
</organism>
<proteinExistence type="inferred from homology"/>
<dbReference type="PANTHER" id="PTHR44068:SF1">
    <property type="entry name" value="HYPOTHETICAL LOC100005854"/>
    <property type="match status" value="1"/>
</dbReference>
<evidence type="ECO:0000313" key="6">
    <source>
        <dbReference type="Proteomes" id="UP001374579"/>
    </source>
</evidence>
<evidence type="ECO:0000256" key="1">
    <source>
        <dbReference type="ARBA" id="ARBA00022679"/>
    </source>
</evidence>
<reference evidence="5 6" key="1">
    <citation type="submission" date="2024-02" db="EMBL/GenBank/DDBJ databases">
        <title>Chromosome-scale genome assembly of the rough periwinkle Littorina saxatilis.</title>
        <authorList>
            <person name="De Jode A."/>
            <person name="Faria R."/>
            <person name="Formenti G."/>
            <person name="Sims Y."/>
            <person name="Smith T.P."/>
            <person name="Tracey A."/>
            <person name="Wood J.M.D."/>
            <person name="Zagrodzka Z.B."/>
            <person name="Johannesson K."/>
            <person name="Butlin R.K."/>
            <person name="Leder E.H."/>
        </authorList>
    </citation>
    <scope>NUCLEOTIDE SEQUENCE [LARGE SCALE GENOMIC DNA]</scope>
    <source>
        <strain evidence="5">Snail1</strain>
        <tissue evidence="5">Muscle</tissue>
    </source>
</reference>
<feature type="compositionally biased region" description="Low complexity" evidence="3">
    <location>
        <begin position="229"/>
        <end position="243"/>
    </location>
</feature>
<accession>A0AAN9GJY5</accession>
<comment type="similarity">
    <text evidence="2">Belongs to the class I-like SAM-binding methyltransferase superfamily. Erg6/SMT family.</text>
</comment>
<evidence type="ECO:0000256" key="2">
    <source>
        <dbReference type="ARBA" id="ARBA00038188"/>
    </source>
</evidence>
<evidence type="ECO:0000256" key="3">
    <source>
        <dbReference type="SAM" id="MobiDB-lite"/>
    </source>
</evidence>
<name>A0AAN9GJY5_9CAEN</name>
<dbReference type="InterPro" id="IPR013216">
    <property type="entry name" value="Methyltransf_11"/>
</dbReference>
<feature type="domain" description="Methyltransferase type 11" evidence="4">
    <location>
        <begin position="53"/>
        <end position="153"/>
    </location>
</feature>
<protein>
    <recommendedName>
        <fullName evidence="4">Methyltransferase type 11 domain-containing protein</fullName>
    </recommendedName>
</protein>
<dbReference type="Gene3D" id="3.40.50.150">
    <property type="entry name" value="Vaccinia Virus protein VP39"/>
    <property type="match status" value="1"/>
</dbReference>
<keyword evidence="6" id="KW-1185">Reference proteome</keyword>
<dbReference type="GO" id="GO:0003838">
    <property type="term" value="F:sterol 24-C-methyltransferase activity"/>
    <property type="evidence" value="ECO:0007669"/>
    <property type="project" value="TreeGrafter"/>
</dbReference>
<dbReference type="SUPFAM" id="SSF53335">
    <property type="entry name" value="S-adenosyl-L-methionine-dependent methyltransferases"/>
    <property type="match status" value="1"/>
</dbReference>
<dbReference type="Proteomes" id="UP001374579">
    <property type="component" value="Unassembled WGS sequence"/>
</dbReference>
<keyword evidence="1" id="KW-0808">Transferase</keyword>
<comment type="caution">
    <text evidence="5">The sequence shown here is derived from an EMBL/GenBank/DDBJ whole genome shotgun (WGS) entry which is preliminary data.</text>
</comment>
<feature type="region of interest" description="Disordered" evidence="3">
    <location>
        <begin position="221"/>
        <end position="254"/>
    </location>
</feature>
<dbReference type="InterPro" id="IPR050447">
    <property type="entry name" value="Erg6_SMT_methyltransf"/>
</dbReference>
<dbReference type="GO" id="GO:0005783">
    <property type="term" value="C:endoplasmic reticulum"/>
    <property type="evidence" value="ECO:0007669"/>
    <property type="project" value="TreeGrafter"/>
</dbReference>
<dbReference type="CDD" id="cd02440">
    <property type="entry name" value="AdoMet_MTases"/>
    <property type="match status" value="1"/>
</dbReference>
<gene>
    <name evidence="5" type="ORF">V1264_011182</name>
</gene>
<dbReference type="InterPro" id="IPR029063">
    <property type="entry name" value="SAM-dependent_MTases_sf"/>
</dbReference>
<dbReference type="GO" id="GO:0016126">
    <property type="term" value="P:sterol biosynthetic process"/>
    <property type="evidence" value="ECO:0007669"/>
    <property type="project" value="TreeGrafter"/>
</dbReference>
<dbReference type="AlphaFoldDB" id="A0AAN9GJY5"/>
<evidence type="ECO:0000259" key="4">
    <source>
        <dbReference type="Pfam" id="PF08241"/>
    </source>
</evidence>
<evidence type="ECO:0000313" key="5">
    <source>
        <dbReference type="EMBL" id="KAK7111573.1"/>
    </source>
</evidence>
<dbReference type="EMBL" id="JBAMIC010000002">
    <property type="protein sequence ID" value="KAK7111573.1"/>
    <property type="molecule type" value="Genomic_DNA"/>
</dbReference>
<dbReference type="Pfam" id="PF08241">
    <property type="entry name" value="Methyltransf_11"/>
    <property type="match status" value="1"/>
</dbReference>
<dbReference type="PANTHER" id="PTHR44068">
    <property type="entry name" value="ZGC:194242"/>
    <property type="match status" value="1"/>
</dbReference>
<sequence length="254" mass="28361">MVSRIKDSLARQIRVPTQGLMGWLTTQILKSKNGVLEKNAVRLSDIQPHHNVLEVGFGPGIGLQHAAKIVKDGPGKVCGVEISTYMLEKASSRLRRPIHDMKMELTFASVENLPFGTDRFDRVYHCNTYYFWPSMQDGLNEIYRVMKPGAFMVTTLNIHSIKAAQSRGLLKYGNPDPVNYMCALELTGFKDVKMEYYREGNQSYQAIFAYLPVKPALPVDELEEEDMQAAASDTSDASSAPNSDLPPKTNPSKS</sequence>